<accession>A0A3M7QAD3</accession>
<dbReference type="OrthoDB" id="275000at2759"/>
<evidence type="ECO:0000256" key="3">
    <source>
        <dbReference type="ARBA" id="ARBA00023274"/>
    </source>
</evidence>
<dbReference type="InterPro" id="IPR036373">
    <property type="entry name" value="Ribosomal_bL17_sf"/>
</dbReference>
<keyword evidence="2" id="KW-0689">Ribosomal protein</keyword>
<sequence>MSNLTAGKLLIPYSRLARKKITKFTGPQGRIDKIRGIISDLLRLERIEIPNFVGYESRQYAERLIDLAKKYGDKHEGMMEMADYWIIEKDLIPKLFQVIVPRYENKLGPYTQVFKLPEEYPGKGIKNICMELKDNALPPIQAAMSNRTHNNSLTNILIDAYKKDYKFRTEQNKFN</sequence>
<name>A0A3M7QAD3_BRAPC</name>
<comment type="similarity">
    <text evidence="1">Belongs to the bacterial ribosomal protein bL17 family.</text>
</comment>
<dbReference type="GO" id="GO:0003735">
    <property type="term" value="F:structural constituent of ribosome"/>
    <property type="evidence" value="ECO:0007669"/>
    <property type="project" value="InterPro"/>
</dbReference>
<dbReference type="STRING" id="10195.A0A3M7QAD3"/>
<dbReference type="Proteomes" id="UP000276133">
    <property type="component" value="Unassembled WGS sequence"/>
</dbReference>
<dbReference type="EMBL" id="REGN01006892">
    <property type="protein sequence ID" value="RNA07948.1"/>
    <property type="molecule type" value="Genomic_DNA"/>
</dbReference>
<proteinExistence type="inferred from homology"/>
<keyword evidence="7" id="KW-1185">Reference proteome</keyword>
<dbReference type="GO" id="GO:0006412">
    <property type="term" value="P:translation"/>
    <property type="evidence" value="ECO:0007669"/>
    <property type="project" value="InterPro"/>
</dbReference>
<protein>
    <recommendedName>
        <fullName evidence="4">Large ribosomal subunit protein bL17m</fullName>
    </recommendedName>
    <alternativeName>
        <fullName evidence="5">39S ribosomal protein L17, mitochondrial</fullName>
    </alternativeName>
</protein>
<dbReference type="FunFam" id="3.90.1030.10:FF:000009">
    <property type="entry name" value="39S ribosomal protein L17, mitochondrial"/>
    <property type="match status" value="1"/>
</dbReference>
<evidence type="ECO:0000256" key="5">
    <source>
        <dbReference type="ARBA" id="ARBA00035413"/>
    </source>
</evidence>
<comment type="caution">
    <text evidence="6">The sequence shown here is derived from an EMBL/GenBank/DDBJ whole genome shotgun (WGS) entry which is preliminary data.</text>
</comment>
<evidence type="ECO:0000313" key="6">
    <source>
        <dbReference type="EMBL" id="RNA07948.1"/>
    </source>
</evidence>
<dbReference type="AlphaFoldDB" id="A0A3M7QAD3"/>
<dbReference type="Pfam" id="PF01196">
    <property type="entry name" value="Ribosomal_L17"/>
    <property type="match status" value="1"/>
</dbReference>
<dbReference type="SUPFAM" id="SSF64263">
    <property type="entry name" value="Prokaryotic ribosomal protein L17"/>
    <property type="match status" value="1"/>
</dbReference>
<dbReference type="Gene3D" id="3.90.1030.10">
    <property type="entry name" value="Ribosomal protein L17"/>
    <property type="match status" value="1"/>
</dbReference>
<dbReference type="InterPro" id="IPR000456">
    <property type="entry name" value="Ribosomal_bL17"/>
</dbReference>
<organism evidence="6 7">
    <name type="scientific">Brachionus plicatilis</name>
    <name type="common">Marine rotifer</name>
    <name type="synonym">Brachionus muelleri</name>
    <dbReference type="NCBI Taxonomy" id="10195"/>
    <lineage>
        <taxon>Eukaryota</taxon>
        <taxon>Metazoa</taxon>
        <taxon>Spiralia</taxon>
        <taxon>Gnathifera</taxon>
        <taxon>Rotifera</taxon>
        <taxon>Eurotatoria</taxon>
        <taxon>Monogononta</taxon>
        <taxon>Pseudotrocha</taxon>
        <taxon>Ploima</taxon>
        <taxon>Brachionidae</taxon>
        <taxon>Brachionus</taxon>
    </lineage>
</organism>
<dbReference type="PANTHER" id="PTHR14413:SF16">
    <property type="entry name" value="LARGE RIBOSOMAL SUBUNIT PROTEIN BL17M"/>
    <property type="match status" value="1"/>
</dbReference>
<keyword evidence="3" id="KW-0687">Ribonucleoprotein</keyword>
<evidence type="ECO:0000256" key="2">
    <source>
        <dbReference type="ARBA" id="ARBA00022980"/>
    </source>
</evidence>
<dbReference type="PANTHER" id="PTHR14413">
    <property type="entry name" value="RIBOSOMAL PROTEIN L17"/>
    <property type="match status" value="1"/>
</dbReference>
<evidence type="ECO:0000256" key="1">
    <source>
        <dbReference type="ARBA" id="ARBA00008777"/>
    </source>
</evidence>
<evidence type="ECO:0000256" key="4">
    <source>
        <dbReference type="ARBA" id="ARBA00035290"/>
    </source>
</evidence>
<gene>
    <name evidence="6" type="ORF">BpHYR1_002168</name>
</gene>
<reference evidence="6 7" key="1">
    <citation type="journal article" date="2018" name="Sci. Rep.">
        <title>Genomic signatures of local adaptation to the degree of environmental predictability in rotifers.</title>
        <authorList>
            <person name="Franch-Gras L."/>
            <person name="Hahn C."/>
            <person name="Garcia-Roger E.M."/>
            <person name="Carmona M.J."/>
            <person name="Serra M."/>
            <person name="Gomez A."/>
        </authorList>
    </citation>
    <scope>NUCLEOTIDE SEQUENCE [LARGE SCALE GENOMIC DNA]</scope>
    <source>
        <strain evidence="6">HYR1</strain>
    </source>
</reference>
<dbReference type="GO" id="GO:0005762">
    <property type="term" value="C:mitochondrial large ribosomal subunit"/>
    <property type="evidence" value="ECO:0007669"/>
    <property type="project" value="TreeGrafter"/>
</dbReference>
<evidence type="ECO:0000313" key="7">
    <source>
        <dbReference type="Proteomes" id="UP000276133"/>
    </source>
</evidence>